<organism evidence="3 4">
    <name type="scientific">Astyanax mexicanus</name>
    <name type="common">Blind cave fish</name>
    <name type="synonym">Astyanax fasciatus mexicanus</name>
    <dbReference type="NCBI Taxonomy" id="7994"/>
    <lineage>
        <taxon>Eukaryota</taxon>
        <taxon>Metazoa</taxon>
        <taxon>Chordata</taxon>
        <taxon>Craniata</taxon>
        <taxon>Vertebrata</taxon>
        <taxon>Euteleostomi</taxon>
        <taxon>Actinopterygii</taxon>
        <taxon>Neopterygii</taxon>
        <taxon>Teleostei</taxon>
        <taxon>Ostariophysi</taxon>
        <taxon>Characiformes</taxon>
        <taxon>Characoidei</taxon>
        <taxon>Acestrorhamphidae</taxon>
        <taxon>Acestrorhamphinae</taxon>
        <taxon>Astyanax</taxon>
    </lineage>
</organism>
<keyword evidence="1" id="KW-0812">Transmembrane</keyword>
<evidence type="ECO:0000259" key="2">
    <source>
        <dbReference type="PROSITE" id="PS51340"/>
    </source>
</evidence>
<sequence>MECLANVANLLSQHRKAALYVAGTSVALLGLGLGYRYLYKQKKFTQVGVVSQLLLHPLKSGKAVQVEAAECLKMGLKCGEMGDRHWLVITEDGHMVTGRQQPRLVLVSLTCEGGQLCLNGPDMKELRVPLHQPCNPIYKCRIFSLDTEGRDCGDEVSRWFTRYFADDKTYRLVHFEPHLMARKPAEKEPAFPKDEKVAYPDAAPIMLMSEASVRDVGSRLDRDISVRQFRPSIVVSDCEAFNEDTWHYLQIGQVEIKRVIGCGRCIFTTVDPETGVITRKEPLDTLRTYRPALPSSKTAPVLGQYYIVKKTGVLHVGDPVFKVTY</sequence>
<evidence type="ECO:0000256" key="1">
    <source>
        <dbReference type="SAM" id="Phobius"/>
    </source>
</evidence>
<dbReference type="InterPro" id="IPR005303">
    <property type="entry name" value="MOCOS_middle"/>
</dbReference>
<protein>
    <recommendedName>
        <fullName evidence="2">MOSC domain-containing protein</fullName>
    </recommendedName>
</protein>
<feature type="domain" description="MOSC" evidence="2">
    <location>
        <begin position="178"/>
        <end position="323"/>
    </location>
</feature>
<dbReference type="AlphaFoldDB" id="A0A8B9HNR5"/>
<accession>A0A8B9HNR5</accession>
<dbReference type="Ensembl" id="ENSAMXT00005016786.1">
    <property type="protein sequence ID" value="ENSAMXP00005015189.1"/>
    <property type="gene ID" value="ENSAMXG00005008059.1"/>
</dbReference>
<dbReference type="GO" id="GO:0030151">
    <property type="term" value="F:molybdenum ion binding"/>
    <property type="evidence" value="ECO:0007669"/>
    <property type="project" value="InterPro"/>
</dbReference>
<dbReference type="GO" id="GO:0042126">
    <property type="term" value="P:nitrate metabolic process"/>
    <property type="evidence" value="ECO:0007669"/>
    <property type="project" value="TreeGrafter"/>
</dbReference>
<dbReference type="GO" id="GO:0043546">
    <property type="term" value="F:molybdopterin cofactor binding"/>
    <property type="evidence" value="ECO:0007669"/>
    <property type="project" value="TreeGrafter"/>
</dbReference>
<dbReference type="PROSITE" id="PS51340">
    <property type="entry name" value="MOSC"/>
    <property type="match status" value="1"/>
</dbReference>
<dbReference type="InterPro" id="IPR005302">
    <property type="entry name" value="MoCF_Sase_C"/>
</dbReference>
<keyword evidence="1" id="KW-0472">Membrane</keyword>
<reference evidence="3" key="1">
    <citation type="submission" date="2025-08" db="UniProtKB">
        <authorList>
            <consortium name="Ensembl"/>
        </authorList>
    </citation>
    <scope>IDENTIFICATION</scope>
</reference>
<dbReference type="GO" id="GO:0030170">
    <property type="term" value="F:pyridoxal phosphate binding"/>
    <property type="evidence" value="ECO:0007669"/>
    <property type="project" value="InterPro"/>
</dbReference>
<evidence type="ECO:0000313" key="3">
    <source>
        <dbReference type="Ensembl" id="ENSAMXP00005015189.1"/>
    </source>
</evidence>
<dbReference type="Proteomes" id="UP000694621">
    <property type="component" value="Unplaced"/>
</dbReference>
<name>A0A8B9HNR5_ASTMX</name>
<feature type="transmembrane region" description="Helical" evidence="1">
    <location>
        <begin position="17"/>
        <end position="38"/>
    </location>
</feature>
<dbReference type="GO" id="GO:0005743">
    <property type="term" value="C:mitochondrial inner membrane"/>
    <property type="evidence" value="ECO:0007669"/>
    <property type="project" value="TreeGrafter"/>
</dbReference>
<dbReference type="Pfam" id="PF03473">
    <property type="entry name" value="MOSC"/>
    <property type="match status" value="1"/>
</dbReference>
<dbReference type="OMA" id="ARQYPQM"/>
<evidence type="ECO:0000313" key="4">
    <source>
        <dbReference type="Proteomes" id="UP000694621"/>
    </source>
</evidence>
<dbReference type="SUPFAM" id="SSF50800">
    <property type="entry name" value="PK beta-barrel domain-like"/>
    <property type="match status" value="1"/>
</dbReference>
<dbReference type="InterPro" id="IPR011037">
    <property type="entry name" value="Pyrv_Knase-like_insert_dom_sf"/>
</dbReference>
<dbReference type="PANTHER" id="PTHR14237">
    <property type="entry name" value="MOLYBDOPTERIN COFACTOR SULFURASE MOSC"/>
    <property type="match status" value="1"/>
</dbReference>
<proteinExistence type="predicted"/>
<dbReference type="Pfam" id="PF03476">
    <property type="entry name" value="MOSC_N"/>
    <property type="match status" value="1"/>
</dbReference>
<keyword evidence="1" id="KW-1133">Transmembrane helix</keyword>
<dbReference type="GO" id="GO:0008940">
    <property type="term" value="F:nitrate reductase activity"/>
    <property type="evidence" value="ECO:0007669"/>
    <property type="project" value="TreeGrafter"/>
</dbReference>
<dbReference type="SUPFAM" id="SSF141673">
    <property type="entry name" value="MOSC N-terminal domain-like"/>
    <property type="match status" value="1"/>
</dbReference>
<dbReference type="PANTHER" id="PTHR14237:SF19">
    <property type="entry name" value="MITOCHONDRIAL AMIDOXIME REDUCING COMPONENT 1"/>
    <property type="match status" value="1"/>
</dbReference>